<dbReference type="EMBL" id="GL193315">
    <property type="protein sequence ID" value="EFB29715.1"/>
    <property type="molecule type" value="Genomic_DNA"/>
</dbReference>
<organism evidence="2">
    <name type="scientific">Ailuropoda melanoleuca</name>
    <name type="common">Giant panda</name>
    <dbReference type="NCBI Taxonomy" id="9646"/>
    <lineage>
        <taxon>Eukaryota</taxon>
        <taxon>Metazoa</taxon>
        <taxon>Chordata</taxon>
        <taxon>Craniata</taxon>
        <taxon>Vertebrata</taxon>
        <taxon>Euteleostomi</taxon>
        <taxon>Mammalia</taxon>
        <taxon>Eutheria</taxon>
        <taxon>Laurasiatheria</taxon>
        <taxon>Carnivora</taxon>
        <taxon>Caniformia</taxon>
        <taxon>Ursidae</taxon>
        <taxon>Ailuropoda</taxon>
    </lineage>
</organism>
<proteinExistence type="predicted"/>
<gene>
    <name evidence="2" type="ORF">PANDA_015244</name>
</gene>
<dbReference type="InParanoid" id="D2HT06"/>
<sequence length="517" mass="58245">MTEYNSNKRRKWAYMYTGVNHSQDVRVGPPSLSPWKELIYSSPFPNLTPREMLPCLGTKLQMLIQGLRLNNEHGPLPGGFHIQQALSDKLPERKFQKLHFKMQLQPFTCAVKMSHVLSLKRTMERRVRVMGDIPECACHLIWLNKYCMLTEFFLEMPASFSQKKHRGGTVCLALDSGRDLGLGQQSAWTELKLEDAGGGPTGGQTGLEILGGWQQDQYPRCCNRRIARFMTAFRIQVGVTAHTGLGHLLGRGLHATPPQGRGPYTGSLQIVSLTSGFFRRFKLMCPMYWLLFGPLRKTELLYTQGSCMSSYTKQSNLGRHCKYQMMLVSWDGGEDDEGIHAKRHVEYVSQDRSFKGVYFMNQGVSQTERDLTVKPVSDKEMEPQGNLNLATIGFSFLEEYDLHLRSIEILLRGREGSVHNAPKQKNKNSRESPPQMLARPSARRLSLLNTVKTGKLDKATKGLLASEFITKYKPAGIASPQVPNNSESGTTAQKKSVTHTVCWLPRAAGYLPTRHLP</sequence>
<protein>
    <submittedName>
        <fullName evidence="2">Uncharacterized protein</fullName>
    </submittedName>
</protein>
<evidence type="ECO:0000256" key="1">
    <source>
        <dbReference type="SAM" id="MobiDB-lite"/>
    </source>
</evidence>
<name>D2HT06_AILME</name>
<evidence type="ECO:0000313" key="2">
    <source>
        <dbReference type="EMBL" id="EFB29715.1"/>
    </source>
</evidence>
<accession>D2HT06</accession>
<feature type="region of interest" description="Disordered" evidence="1">
    <location>
        <begin position="417"/>
        <end position="440"/>
    </location>
</feature>
<dbReference type="AlphaFoldDB" id="D2HT06"/>
<reference evidence="2" key="1">
    <citation type="journal article" date="2010" name="Nature">
        <title>The sequence and de novo assembly of the giant panda genome.</title>
        <authorList>
            <person name="Li R."/>
            <person name="Fan W."/>
            <person name="Tian G."/>
            <person name="Zhu H."/>
            <person name="He L."/>
            <person name="Cai J."/>
            <person name="Huang Q."/>
            <person name="Cai Q."/>
            <person name="Li B."/>
            <person name="Bai Y."/>
            <person name="Zhang Z."/>
            <person name="Zhang Y."/>
            <person name="Wang W."/>
            <person name="Li J."/>
            <person name="Wei F."/>
            <person name="Li H."/>
            <person name="Jian M."/>
            <person name="Li J."/>
            <person name="Zhang Z."/>
            <person name="Nielsen R."/>
            <person name="Li D."/>
            <person name="Gu W."/>
            <person name="Yang Z."/>
            <person name="Xuan Z."/>
            <person name="Ryder O.A."/>
            <person name="Leung F.C."/>
            <person name="Zhou Y."/>
            <person name="Cao J."/>
            <person name="Sun X."/>
            <person name="Fu Y."/>
            <person name="Fang X."/>
            <person name="Guo X."/>
            <person name="Wang B."/>
            <person name="Hou R."/>
            <person name="Shen F."/>
            <person name="Mu B."/>
            <person name="Ni P."/>
            <person name="Lin R."/>
            <person name="Qian W."/>
            <person name="Wang G."/>
            <person name="Yu C."/>
            <person name="Nie W."/>
            <person name="Wang J."/>
            <person name="Wu Z."/>
            <person name="Liang H."/>
            <person name="Min J."/>
            <person name="Wu Q."/>
            <person name="Cheng S."/>
            <person name="Ruan J."/>
            <person name="Wang M."/>
            <person name="Shi Z."/>
            <person name="Wen M."/>
            <person name="Liu B."/>
            <person name="Ren X."/>
            <person name="Zheng H."/>
            <person name="Dong D."/>
            <person name="Cook K."/>
            <person name="Shan G."/>
            <person name="Zhang H."/>
            <person name="Kosiol C."/>
            <person name="Xie X."/>
            <person name="Lu Z."/>
            <person name="Zheng H."/>
            <person name="Li Y."/>
            <person name="Steiner C.C."/>
            <person name="Lam T.T."/>
            <person name="Lin S."/>
            <person name="Zhang Q."/>
            <person name="Li G."/>
            <person name="Tian J."/>
            <person name="Gong T."/>
            <person name="Liu H."/>
            <person name="Zhang D."/>
            <person name="Fang L."/>
            <person name="Ye C."/>
            <person name="Zhang J."/>
            <person name="Hu W."/>
            <person name="Xu A."/>
            <person name="Ren Y."/>
            <person name="Zhang G."/>
            <person name="Bruford M.W."/>
            <person name="Li Q."/>
            <person name="Ma L."/>
            <person name="Guo Y."/>
            <person name="An N."/>
            <person name="Hu Y."/>
            <person name="Zheng Y."/>
            <person name="Shi Y."/>
            <person name="Li Z."/>
            <person name="Liu Q."/>
            <person name="Chen Y."/>
            <person name="Zhao J."/>
            <person name="Qu N."/>
            <person name="Zhao S."/>
            <person name="Tian F."/>
            <person name="Wang X."/>
            <person name="Wang H."/>
            <person name="Xu L."/>
            <person name="Liu X."/>
            <person name="Vinar T."/>
            <person name="Wang Y."/>
            <person name="Lam T.W."/>
            <person name="Yiu S.M."/>
            <person name="Liu S."/>
            <person name="Zhang H."/>
            <person name="Li D."/>
            <person name="Huang Y."/>
            <person name="Wang X."/>
            <person name="Yang G."/>
            <person name="Jiang Z."/>
            <person name="Wang J."/>
            <person name="Qin N."/>
            <person name="Li L."/>
            <person name="Li J."/>
            <person name="Bolund L."/>
            <person name="Kristiansen K."/>
            <person name="Wong G.K."/>
            <person name="Olson M."/>
            <person name="Zhang X."/>
            <person name="Li S."/>
            <person name="Yang H."/>
            <person name="Wang J."/>
            <person name="Wang J."/>
        </authorList>
    </citation>
    <scope>NUCLEOTIDE SEQUENCE [LARGE SCALE GENOMIC DNA]</scope>
</reference>